<sequence>MTSRVLSIQSHVVHGYVGNKSATFPLQLLGFDVDCINSVQLSNHTGYEVFKGQILNEKDLNDLIDGLKNNNLHVGYSHLLTGYVRNESFLLAILNVVADLKRSNRGLIYVCDPVMGDDDIVYIPKELVPVYRDKVIPLADIITPNQTELEILSDAKANTLENALKCIQILHDKGCKTVVISSMEFESVPDQLFIVASHVLSGNVKNEVMIQIPKLKAKFFGTGDLFTATFLAWMAKTDGNLNVALENTVATVNAVITRTLNEYKGDNNGERRGLELKLIQCKAEIENPKVIYKCVKINI</sequence>
<dbReference type="EC" id="2.7.1.35" evidence="5"/>
<keyword evidence="10" id="KW-0067">ATP-binding</keyword>
<evidence type="ECO:0000256" key="10">
    <source>
        <dbReference type="ARBA" id="ARBA00022840"/>
    </source>
</evidence>
<evidence type="ECO:0000313" key="17">
    <source>
        <dbReference type="Proteomes" id="UP001367676"/>
    </source>
</evidence>
<dbReference type="Proteomes" id="UP001367676">
    <property type="component" value="Unassembled WGS sequence"/>
</dbReference>
<evidence type="ECO:0000313" key="16">
    <source>
        <dbReference type="EMBL" id="KAK7603868.1"/>
    </source>
</evidence>
<comment type="caution">
    <text evidence="16">The sequence shown here is derived from an EMBL/GenBank/DDBJ whole genome shotgun (WGS) entry which is preliminary data.</text>
</comment>
<feature type="domain" description="Pyridoxamine kinase/Phosphomethylpyrimidine kinase" evidence="15">
    <location>
        <begin position="92"/>
        <end position="262"/>
    </location>
</feature>
<dbReference type="AlphaFoldDB" id="A0AAN9TTH7"/>
<evidence type="ECO:0000256" key="14">
    <source>
        <dbReference type="ARBA" id="ARBA00048524"/>
    </source>
</evidence>
<comment type="catalytic activity">
    <reaction evidence="13">
        <text>pyridoxal + ATP = pyridoxal 5'-phosphate + ADP + H(+)</text>
        <dbReference type="Rhea" id="RHEA:10224"/>
        <dbReference type="ChEBI" id="CHEBI:15378"/>
        <dbReference type="ChEBI" id="CHEBI:17310"/>
        <dbReference type="ChEBI" id="CHEBI:30616"/>
        <dbReference type="ChEBI" id="CHEBI:456216"/>
        <dbReference type="ChEBI" id="CHEBI:597326"/>
        <dbReference type="EC" id="2.7.1.35"/>
    </reaction>
    <physiologicalReaction direction="left-to-right" evidence="13">
        <dbReference type="Rhea" id="RHEA:10225"/>
    </physiologicalReaction>
</comment>
<protein>
    <recommendedName>
        <fullName evidence="6">Pyridoxal kinase</fullName>
        <ecNumber evidence="5">2.7.1.35</ecNumber>
    </recommendedName>
    <alternativeName>
        <fullName evidence="11">Pyridoxine kinase</fullName>
    </alternativeName>
</protein>
<comment type="catalytic activity">
    <reaction evidence="12">
        <text>pyridoxamine + ATP = pyridoxamine 5'-phosphate + ADP + H(+)</text>
        <dbReference type="Rhea" id="RHEA:25104"/>
        <dbReference type="ChEBI" id="CHEBI:15378"/>
        <dbReference type="ChEBI" id="CHEBI:30616"/>
        <dbReference type="ChEBI" id="CHEBI:57761"/>
        <dbReference type="ChEBI" id="CHEBI:58451"/>
        <dbReference type="ChEBI" id="CHEBI:456216"/>
        <dbReference type="EC" id="2.7.1.35"/>
    </reaction>
    <physiologicalReaction direction="left-to-right" evidence="12">
        <dbReference type="Rhea" id="RHEA:25105"/>
    </physiologicalReaction>
</comment>
<keyword evidence="17" id="KW-1185">Reference proteome</keyword>
<dbReference type="InterPro" id="IPR004625">
    <property type="entry name" value="PyrdxlKinase"/>
</dbReference>
<dbReference type="PANTHER" id="PTHR10534">
    <property type="entry name" value="PYRIDOXAL KINASE"/>
    <property type="match status" value="1"/>
</dbReference>
<evidence type="ECO:0000256" key="5">
    <source>
        <dbReference type="ARBA" id="ARBA00012104"/>
    </source>
</evidence>
<dbReference type="EMBL" id="JBBCAQ010000006">
    <property type="protein sequence ID" value="KAK7603868.1"/>
    <property type="molecule type" value="Genomic_DNA"/>
</dbReference>
<reference evidence="16 17" key="1">
    <citation type="submission" date="2024-03" db="EMBL/GenBank/DDBJ databases">
        <title>Adaptation during the transition from Ophiocordyceps entomopathogen to insect associate is accompanied by gene loss and intensified selection.</title>
        <authorList>
            <person name="Ward C.M."/>
            <person name="Onetto C.A."/>
            <person name="Borneman A.R."/>
        </authorList>
    </citation>
    <scope>NUCLEOTIDE SEQUENCE [LARGE SCALE GENOMIC DNA]</scope>
    <source>
        <strain evidence="16">AWRI1</strain>
        <tissue evidence="16">Single Adult Female</tissue>
    </source>
</reference>
<dbReference type="Gene3D" id="3.40.1190.20">
    <property type="match status" value="1"/>
</dbReference>
<name>A0AAN9TTH7_9HEMI</name>
<evidence type="ECO:0000256" key="2">
    <source>
        <dbReference type="ARBA" id="ARBA00004835"/>
    </source>
</evidence>
<evidence type="ECO:0000256" key="1">
    <source>
        <dbReference type="ARBA" id="ARBA00004750"/>
    </source>
</evidence>
<gene>
    <name evidence="16" type="ORF">V9T40_003867</name>
</gene>
<evidence type="ECO:0000256" key="9">
    <source>
        <dbReference type="ARBA" id="ARBA00022777"/>
    </source>
</evidence>
<dbReference type="PANTHER" id="PTHR10534:SF2">
    <property type="entry name" value="PYRIDOXAL KINASE"/>
    <property type="match status" value="1"/>
</dbReference>
<dbReference type="GO" id="GO:0005829">
    <property type="term" value="C:cytosol"/>
    <property type="evidence" value="ECO:0007669"/>
    <property type="project" value="TreeGrafter"/>
</dbReference>
<dbReference type="InterPro" id="IPR029056">
    <property type="entry name" value="Ribokinase-like"/>
</dbReference>
<evidence type="ECO:0000256" key="6">
    <source>
        <dbReference type="ARBA" id="ARBA00018134"/>
    </source>
</evidence>
<keyword evidence="8" id="KW-0547">Nucleotide-binding</keyword>
<dbReference type="InterPro" id="IPR013749">
    <property type="entry name" value="PM/HMP-P_kinase-1"/>
</dbReference>
<evidence type="ECO:0000256" key="4">
    <source>
        <dbReference type="ARBA" id="ARBA00008805"/>
    </source>
</evidence>
<comment type="pathway">
    <text evidence="3">Cofactor metabolism; pyridoxal 5'-phosphate salvage; pyridoxal 5'-phosphate from pyridoxal: step 1/1.</text>
</comment>
<dbReference type="SUPFAM" id="SSF53613">
    <property type="entry name" value="Ribokinase-like"/>
    <property type="match status" value="1"/>
</dbReference>
<evidence type="ECO:0000256" key="3">
    <source>
        <dbReference type="ARBA" id="ARBA00005210"/>
    </source>
</evidence>
<comment type="similarity">
    <text evidence="4">Belongs to the pyridoxine kinase family.</text>
</comment>
<proteinExistence type="inferred from homology"/>
<evidence type="ECO:0000256" key="12">
    <source>
        <dbReference type="ARBA" id="ARBA00047310"/>
    </source>
</evidence>
<evidence type="ECO:0000256" key="7">
    <source>
        <dbReference type="ARBA" id="ARBA00022679"/>
    </source>
</evidence>
<comment type="pathway">
    <text evidence="2">Cofactor metabolism; pyridoxal 5'-phosphate salvage; pyridoxine 5'-phosphate from pyridoxine: step 1/1.</text>
</comment>
<dbReference type="GO" id="GO:0005524">
    <property type="term" value="F:ATP binding"/>
    <property type="evidence" value="ECO:0007669"/>
    <property type="project" value="UniProtKB-KW"/>
</dbReference>
<comment type="catalytic activity">
    <reaction evidence="14">
        <text>pyridoxine + ATP = pyridoxine 5'-phosphate + ADP + H(+)</text>
        <dbReference type="Rhea" id="RHEA:25108"/>
        <dbReference type="ChEBI" id="CHEBI:15378"/>
        <dbReference type="ChEBI" id="CHEBI:16709"/>
        <dbReference type="ChEBI" id="CHEBI:30616"/>
        <dbReference type="ChEBI" id="CHEBI:58589"/>
        <dbReference type="ChEBI" id="CHEBI:456216"/>
        <dbReference type="EC" id="2.7.1.35"/>
    </reaction>
    <physiologicalReaction direction="left-to-right" evidence="14">
        <dbReference type="Rhea" id="RHEA:25109"/>
    </physiologicalReaction>
</comment>
<dbReference type="NCBIfam" id="TIGR00687">
    <property type="entry name" value="pyridox_kin"/>
    <property type="match status" value="1"/>
</dbReference>
<dbReference type="GO" id="GO:0009443">
    <property type="term" value="P:pyridoxal 5'-phosphate salvage"/>
    <property type="evidence" value="ECO:0007669"/>
    <property type="project" value="InterPro"/>
</dbReference>
<evidence type="ECO:0000256" key="13">
    <source>
        <dbReference type="ARBA" id="ARBA00047377"/>
    </source>
</evidence>
<dbReference type="Pfam" id="PF08543">
    <property type="entry name" value="Phos_pyr_kin"/>
    <property type="match status" value="1"/>
</dbReference>
<evidence type="ECO:0000259" key="15">
    <source>
        <dbReference type="Pfam" id="PF08543"/>
    </source>
</evidence>
<keyword evidence="7" id="KW-0808">Transferase</keyword>
<evidence type="ECO:0000256" key="11">
    <source>
        <dbReference type="ARBA" id="ARBA00032808"/>
    </source>
</evidence>
<dbReference type="CDD" id="cd01173">
    <property type="entry name" value="pyridoxal_pyridoxamine_kinase"/>
    <property type="match status" value="1"/>
</dbReference>
<keyword evidence="9" id="KW-0418">Kinase</keyword>
<dbReference type="GO" id="GO:0008478">
    <property type="term" value="F:pyridoxal kinase activity"/>
    <property type="evidence" value="ECO:0007669"/>
    <property type="project" value="UniProtKB-EC"/>
</dbReference>
<comment type="pathway">
    <text evidence="1">Cofactor metabolism; pyridoxal 5'-phosphate salvage; pyridoxamine 5'-phosphate from pyridoxamine: step 1/1.</text>
</comment>
<accession>A0AAN9TTH7</accession>
<evidence type="ECO:0000256" key="8">
    <source>
        <dbReference type="ARBA" id="ARBA00022741"/>
    </source>
</evidence>
<organism evidence="16 17">
    <name type="scientific">Parthenolecanium corni</name>
    <dbReference type="NCBI Taxonomy" id="536013"/>
    <lineage>
        <taxon>Eukaryota</taxon>
        <taxon>Metazoa</taxon>
        <taxon>Ecdysozoa</taxon>
        <taxon>Arthropoda</taxon>
        <taxon>Hexapoda</taxon>
        <taxon>Insecta</taxon>
        <taxon>Pterygota</taxon>
        <taxon>Neoptera</taxon>
        <taxon>Paraneoptera</taxon>
        <taxon>Hemiptera</taxon>
        <taxon>Sternorrhyncha</taxon>
        <taxon>Coccoidea</taxon>
        <taxon>Coccidae</taxon>
        <taxon>Parthenolecanium</taxon>
    </lineage>
</organism>